<evidence type="ECO:0000313" key="3">
    <source>
        <dbReference type="Proteomes" id="UP000784294"/>
    </source>
</evidence>
<sequence>MGLFFHCRVYVGVLVGTLECIGTATRCQTKSAPRSCYGEFDERISAQLTPTMLYAERVVENQLHLFAGKICQKCYLLSSSLAEPLFVRFTGSTLSAHTFRAGAAGLLAPESTLRLRSSAAVGQLTRGAGHPLSSAQSVLSAHFTAWACIVRAWPPLCLLLLRRGGHSLAKQTPLNVFTLRFRGSIFARFFQASKNRLCS</sequence>
<proteinExistence type="predicted"/>
<evidence type="ECO:0008006" key="4">
    <source>
        <dbReference type="Google" id="ProtNLM"/>
    </source>
</evidence>
<dbReference type="Proteomes" id="UP000784294">
    <property type="component" value="Unassembled WGS sequence"/>
</dbReference>
<organism evidence="2 3">
    <name type="scientific">Protopolystoma xenopodis</name>
    <dbReference type="NCBI Taxonomy" id="117903"/>
    <lineage>
        <taxon>Eukaryota</taxon>
        <taxon>Metazoa</taxon>
        <taxon>Spiralia</taxon>
        <taxon>Lophotrochozoa</taxon>
        <taxon>Platyhelminthes</taxon>
        <taxon>Monogenea</taxon>
        <taxon>Polyopisthocotylea</taxon>
        <taxon>Polystomatidea</taxon>
        <taxon>Polystomatidae</taxon>
        <taxon>Protopolystoma</taxon>
    </lineage>
</organism>
<dbReference type="AlphaFoldDB" id="A0A3S5BY15"/>
<reference evidence="2" key="1">
    <citation type="submission" date="2018-11" db="EMBL/GenBank/DDBJ databases">
        <authorList>
            <consortium name="Pathogen Informatics"/>
        </authorList>
    </citation>
    <scope>NUCLEOTIDE SEQUENCE</scope>
</reference>
<evidence type="ECO:0000256" key="1">
    <source>
        <dbReference type="SAM" id="SignalP"/>
    </source>
</evidence>
<keyword evidence="1" id="KW-0732">Signal</keyword>
<name>A0A3S5BY15_9PLAT</name>
<evidence type="ECO:0000313" key="2">
    <source>
        <dbReference type="EMBL" id="VEL23908.1"/>
    </source>
</evidence>
<gene>
    <name evidence="2" type="ORF">PXEA_LOCUS17348</name>
</gene>
<keyword evidence="3" id="KW-1185">Reference proteome</keyword>
<dbReference type="EMBL" id="CAAALY010064741">
    <property type="protein sequence ID" value="VEL23908.1"/>
    <property type="molecule type" value="Genomic_DNA"/>
</dbReference>
<feature type="signal peptide" evidence="1">
    <location>
        <begin position="1"/>
        <end position="24"/>
    </location>
</feature>
<protein>
    <recommendedName>
        <fullName evidence="4">Secreted protein</fullName>
    </recommendedName>
</protein>
<comment type="caution">
    <text evidence="2">The sequence shown here is derived from an EMBL/GenBank/DDBJ whole genome shotgun (WGS) entry which is preliminary data.</text>
</comment>
<feature type="chain" id="PRO_5018587430" description="Secreted protein" evidence="1">
    <location>
        <begin position="25"/>
        <end position="199"/>
    </location>
</feature>
<accession>A0A3S5BY15</accession>